<keyword evidence="4" id="KW-1185">Reference proteome</keyword>
<name>A0AAW6TRZ5_9BACT</name>
<dbReference type="EMBL" id="JASCXX010000004">
    <property type="protein sequence ID" value="MDI6448463.1"/>
    <property type="molecule type" value="Genomic_DNA"/>
</dbReference>
<dbReference type="InterPro" id="IPR023451">
    <property type="entry name" value="Thymidate_synth/dCMP_Mease_dom"/>
</dbReference>
<accession>A0AAW6TRZ5</accession>
<dbReference type="Proteomes" id="UP001431776">
    <property type="component" value="Unassembled WGS sequence"/>
</dbReference>
<proteinExistence type="predicted"/>
<evidence type="ECO:0000313" key="3">
    <source>
        <dbReference type="EMBL" id="MDI6448463.1"/>
    </source>
</evidence>
<comment type="caution">
    <text evidence="3">The sequence shown here is derived from an EMBL/GenBank/DDBJ whole genome shotgun (WGS) entry which is preliminary data.</text>
</comment>
<dbReference type="Pfam" id="PF00303">
    <property type="entry name" value="Thymidylat_synt"/>
    <property type="match status" value="1"/>
</dbReference>
<evidence type="ECO:0000313" key="4">
    <source>
        <dbReference type="Proteomes" id="UP001431776"/>
    </source>
</evidence>
<evidence type="ECO:0000256" key="1">
    <source>
        <dbReference type="ARBA" id="ARBA00022679"/>
    </source>
</evidence>
<gene>
    <name evidence="3" type="ORF">QJ522_05360</name>
</gene>
<dbReference type="InterPro" id="IPR036926">
    <property type="entry name" value="Thymidate_synth/dCMP_Mease_sf"/>
</dbReference>
<dbReference type="Gene3D" id="3.30.572.10">
    <property type="entry name" value="Thymidylate synthase/dCMP hydroxymethylase domain"/>
    <property type="match status" value="1"/>
</dbReference>
<sequence>MPTAASVANVPVISITASCLPEAWEKAVLAVWDRGYEIKTQYDKPDDPPSKDATVMIAVTDPFNEPRIHKNFPGGPEELEAYRQEVVGGIHDHWIDPAAGKWTYTYHERLFSYCPVADLRDSDAAKPFIAIDQIQYIIDSLARAGHTRRAQAITWMPTADPQTDDPPCLQRIWCRLLADDDGQWTLNMNTHWRSRDLYKAWFMNAYALTNLQQIIADGISAKRGEPVRVGRYVDISDSLHIYGSYLKEASVEIEKMRRTPFSERAWDSTHPAFEMMTLEAREKLAQDPDWFAKARG</sequence>
<dbReference type="GO" id="GO:0016740">
    <property type="term" value="F:transferase activity"/>
    <property type="evidence" value="ECO:0007669"/>
    <property type="project" value="UniProtKB-KW"/>
</dbReference>
<dbReference type="SUPFAM" id="SSF55831">
    <property type="entry name" value="Thymidylate synthase/dCMP hydroxymethylase"/>
    <property type="match status" value="1"/>
</dbReference>
<reference evidence="3" key="1">
    <citation type="submission" date="2023-05" db="EMBL/GenBank/DDBJ databases">
        <title>Anaerotaeda fermentans gen. nov., sp. nov., a novel anaerobic planctomycete of the new family within the order Sedimentisphaerales isolated from Taman Peninsula, Russia.</title>
        <authorList>
            <person name="Khomyakova M.A."/>
            <person name="Merkel A.Y."/>
            <person name="Slobodkin A.I."/>
        </authorList>
    </citation>
    <scope>NUCLEOTIDE SEQUENCE</scope>
    <source>
        <strain evidence="3">M17dextr</strain>
    </source>
</reference>
<dbReference type="RefSeq" id="WP_349243868.1">
    <property type="nucleotide sequence ID" value="NZ_JASCXX010000004.1"/>
</dbReference>
<protein>
    <submittedName>
        <fullName evidence="3">Thymidylate synthase</fullName>
    </submittedName>
</protein>
<dbReference type="AlphaFoldDB" id="A0AAW6TRZ5"/>
<feature type="domain" description="Thymidylate synthase/dCMP hydroxymethylase" evidence="2">
    <location>
        <begin position="130"/>
        <end position="260"/>
    </location>
</feature>
<evidence type="ECO:0000259" key="2">
    <source>
        <dbReference type="Pfam" id="PF00303"/>
    </source>
</evidence>
<organism evidence="3 4">
    <name type="scientific">Anaerobaca lacustris</name>
    <dbReference type="NCBI Taxonomy" id="3044600"/>
    <lineage>
        <taxon>Bacteria</taxon>
        <taxon>Pseudomonadati</taxon>
        <taxon>Planctomycetota</taxon>
        <taxon>Phycisphaerae</taxon>
        <taxon>Sedimentisphaerales</taxon>
        <taxon>Anaerobacaceae</taxon>
        <taxon>Anaerobaca</taxon>
    </lineage>
</organism>
<keyword evidence="1" id="KW-0808">Transferase</keyword>